<feature type="transmembrane region" description="Helical" evidence="2">
    <location>
        <begin position="141"/>
        <end position="161"/>
    </location>
</feature>
<name>A0A177KEY1_9MICO</name>
<protein>
    <recommendedName>
        <fullName evidence="5">DNA polymerase III subunit gamma/tau</fullName>
    </recommendedName>
</protein>
<feature type="transmembrane region" description="Helical" evidence="2">
    <location>
        <begin position="115"/>
        <end position="134"/>
    </location>
</feature>
<evidence type="ECO:0000313" key="4">
    <source>
        <dbReference type="Proteomes" id="UP000076998"/>
    </source>
</evidence>
<evidence type="ECO:0000313" key="3">
    <source>
        <dbReference type="EMBL" id="OAH51405.1"/>
    </source>
</evidence>
<dbReference type="OrthoDB" id="4981704at2"/>
<keyword evidence="2" id="KW-1133">Transmembrane helix</keyword>
<evidence type="ECO:0000256" key="1">
    <source>
        <dbReference type="SAM" id="MobiDB-lite"/>
    </source>
</evidence>
<comment type="caution">
    <text evidence="3">The sequence shown here is derived from an EMBL/GenBank/DDBJ whole genome shotgun (WGS) entry which is preliminary data.</text>
</comment>
<feature type="transmembrane region" description="Helical" evidence="2">
    <location>
        <begin position="74"/>
        <end position="95"/>
    </location>
</feature>
<dbReference type="EMBL" id="LSTV01000001">
    <property type="protein sequence ID" value="OAH51405.1"/>
    <property type="molecule type" value="Genomic_DNA"/>
</dbReference>
<sequence length="163" mass="17180">MASDPHDDEDAFRWEGDDSPTRPVRPERTGAALPDGWRAVGKGSEPTPADGIAPATEAVTTADEDAEPASLGNIALVSLGLLGGIYLLYTVGWLLGSSRLAAATSFWLEPAAVVPALWVAVAAPALWFGGVMLLTRASAAWVRFAWLIVGVFLLLPWPFVIGV</sequence>
<feature type="compositionally biased region" description="Basic and acidic residues" evidence="1">
    <location>
        <begin position="11"/>
        <end position="28"/>
    </location>
</feature>
<evidence type="ECO:0000256" key="2">
    <source>
        <dbReference type="SAM" id="Phobius"/>
    </source>
</evidence>
<keyword evidence="2" id="KW-0812">Transmembrane</keyword>
<proteinExistence type="predicted"/>
<dbReference type="RefSeq" id="WP_064001913.1">
    <property type="nucleotide sequence ID" value="NZ_LSTV01000001.1"/>
</dbReference>
<dbReference type="AlphaFoldDB" id="A0A177KEY1"/>
<feature type="compositionally biased region" description="Acidic residues" evidence="1">
    <location>
        <begin position="1"/>
        <end position="10"/>
    </location>
</feature>
<gene>
    <name evidence="3" type="ORF">AYL44_03860</name>
</gene>
<reference evidence="3 4" key="1">
    <citation type="submission" date="2016-02" db="EMBL/GenBank/DDBJ databases">
        <authorList>
            <person name="Wen L."/>
            <person name="He K."/>
            <person name="Yang H."/>
        </authorList>
    </citation>
    <scope>NUCLEOTIDE SEQUENCE [LARGE SCALE GENOMIC DNA]</scope>
    <source>
        <strain evidence="3 4">CD11_3</strain>
    </source>
</reference>
<feature type="region of interest" description="Disordered" evidence="1">
    <location>
        <begin position="1"/>
        <end position="52"/>
    </location>
</feature>
<keyword evidence="2" id="KW-0472">Membrane</keyword>
<dbReference type="Proteomes" id="UP000076998">
    <property type="component" value="Unassembled WGS sequence"/>
</dbReference>
<evidence type="ECO:0008006" key="5">
    <source>
        <dbReference type="Google" id="ProtNLM"/>
    </source>
</evidence>
<accession>A0A177KEY1</accession>
<organism evidence="3 4">
    <name type="scientific">Microbacterium oleivorans</name>
    <dbReference type="NCBI Taxonomy" id="273677"/>
    <lineage>
        <taxon>Bacteria</taxon>
        <taxon>Bacillati</taxon>
        <taxon>Actinomycetota</taxon>
        <taxon>Actinomycetes</taxon>
        <taxon>Micrococcales</taxon>
        <taxon>Microbacteriaceae</taxon>
        <taxon>Microbacterium</taxon>
    </lineage>
</organism>